<protein>
    <submittedName>
        <fullName evidence="2">HNH endonuclease</fullName>
    </submittedName>
</protein>
<sequence>MKRNDILNKEAQIRQWISEHRSKAFICSQLHCRPMTLESYLAKMNIVYKGNQGGRSQKIGKHKPASDYLYKGSCINPHKLKLKLIKDGIKLAQCESCHAAKWLNGSVPLELHHINGNRHDNRLENLQLLFPNCHALTDNHADKAHTILKQKLKSKEVTQSLDEREANNRFISVLVFDSAESCDRWHKIPLALRHLVKNGDDIYFSIR</sequence>
<comment type="caution">
    <text evidence="2">The sequence shown here is derived from an EMBL/GenBank/DDBJ whole genome shotgun (WGS) entry which is preliminary data.</text>
</comment>
<dbReference type="RefSeq" id="WP_190942486.1">
    <property type="nucleotide sequence ID" value="NZ_JACJSI010000042.1"/>
</dbReference>
<evidence type="ECO:0000313" key="3">
    <source>
        <dbReference type="Proteomes" id="UP000623440"/>
    </source>
</evidence>
<dbReference type="EMBL" id="JACJSI010000042">
    <property type="protein sequence ID" value="MBD2531815.1"/>
    <property type="molecule type" value="Genomic_DNA"/>
</dbReference>
<dbReference type="SMART" id="SM00507">
    <property type="entry name" value="HNHc"/>
    <property type="match status" value="1"/>
</dbReference>
<dbReference type="SUPFAM" id="SSF54060">
    <property type="entry name" value="His-Me finger endonucleases"/>
    <property type="match status" value="1"/>
</dbReference>
<dbReference type="InterPro" id="IPR003615">
    <property type="entry name" value="HNH_nuc"/>
</dbReference>
<keyword evidence="3" id="KW-1185">Reference proteome</keyword>
<name>A0ABR8DSC8_9NOSO</name>
<evidence type="ECO:0000313" key="2">
    <source>
        <dbReference type="EMBL" id="MBD2531815.1"/>
    </source>
</evidence>
<keyword evidence="2" id="KW-0378">Hydrolase</keyword>
<keyword evidence="2" id="KW-0540">Nuclease</keyword>
<accession>A0ABR8DSC8</accession>
<organism evidence="2 3">
    <name type="scientific">Nostoc flagelliforme FACHB-838</name>
    <dbReference type="NCBI Taxonomy" id="2692904"/>
    <lineage>
        <taxon>Bacteria</taxon>
        <taxon>Bacillati</taxon>
        <taxon>Cyanobacteriota</taxon>
        <taxon>Cyanophyceae</taxon>
        <taxon>Nostocales</taxon>
        <taxon>Nostocaceae</taxon>
        <taxon>Nostoc</taxon>
    </lineage>
</organism>
<feature type="domain" description="HNH nuclease" evidence="1">
    <location>
        <begin position="84"/>
        <end position="135"/>
    </location>
</feature>
<dbReference type="Pfam" id="PF13392">
    <property type="entry name" value="HNH_3"/>
    <property type="match status" value="1"/>
</dbReference>
<dbReference type="Proteomes" id="UP000623440">
    <property type="component" value="Unassembled WGS sequence"/>
</dbReference>
<reference evidence="2 3" key="1">
    <citation type="journal article" date="2020" name="ISME J.">
        <title>Comparative genomics reveals insights into cyanobacterial evolution and habitat adaptation.</title>
        <authorList>
            <person name="Chen M.Y."/>
            <person name="Teng W.K."/>
            <person name="Zhao L."/>
            <person name="Hu C.X."/>
            <person name="Zhou Y.K."/>
            <person name="Han B.P."/>
            <person name="Song L.R."/>
            <person name="Shu W.S."/>
        </authorList>
    </citation>
    <scope>NUCLEOTIDE SEQUENCE [LARGE SCALE GENOMIC DNA]</scope>
    <source>
        <strain evidence="2 3">FACHB-838</strain>
    </source>
</reference>
<gene>
    <name evidence="2" type="ORF">H6G97_20365</name>
</gene>
<dbReference type="InterPro" id="IPR044925">
    <property type="entry name" value="His-Me_finger_sf"/>
</dbReference>
<dbReference type="CDD" id="cd00085">
    <property type="entry name" value="HNHc"/>
    <property type="match status" value="1"/>
</dbReference>
<keyword evidence="2" id="KW-0255">Endonuclease</keyword>
<proteinExistence type="predicted"/>
<evidence type="ECO:0000259" key="1">
    <source>
        <dbReference type="SMART" id="SM00507"/>
    </source>
</evidence>
<dbReference type="GO" id="GO:0004519">
    <property type="term" value="F:endonuclease activity"/>
    <property type="evidence" value="ECO:0007669"/>
    <property type="project" value="UniProtKB-KW"/>
</dbReference>